<dbReference type="SMART" id="SM00415">
    <property type="entry name" value="HSF"/>
    <property type="match status" value="1"/>
</dbReference>
<dbReference type="GO" id="GO:0003700">
    <property type="term" value="F:DNA-binding transcription factor activity"/>
    <property type="evidence" value="ECO:0007669"/>
    <property type="project" value="InterPro"/>
</dbReference>
<evidence type="ECO:0000256" key="1">
    <source>
        <dbReference type="ARBA" id="ARBA00004123"/>
    </source>
</evidence>
<dbReference type="GO" id="GO:0000978">
    <property type="term" value="F:RNA polymerase II cis-regulatory region sequence-specific DNA binding"/>
    <property type="evidence" value="ECO:0007669"/>
    <property type="project" value="TreeGrafter"/>
</dbReference>
<sequence>MEMKTEDDEVMYVKQEPDVFLDKEDGETSICSGGYNDGVVAVKAIEGLHEVAPPPFLKKTFEMVDDPTTNTVISWCDSETSFVVWDPHRLSTDILPKHFKHNNFSSFVRQLNTYRFRKVDSDRWEFANEGFQKGKKHLLKNIKRRKQCAQAMPPEGSRQQWYGCGVDEEMQNLENDKIRLKDELMKLKRQQEDTEDYVVNVRKRLQYCEAKQKSMFMFMIKAFSNPLLMQHIVEKLRQRRTVDSGEISKKRRLAATPSNCDGGRPSAAQEFCSVDPDIQTLFSSEDSGSPNDQEQNAKASSGMGNLENGHSENFILWEKLMEDDMIYDSAEESKNQSELVLELEDLISKQPEGRGVY</sequence>
<proteinExistence type="inferred from homology"/>
<evidence type="ECO:0000256" key="10">
    <source>
        <dbReference type="ARBA" id="ARBA00055747"/>
    </source>
</evidence>
<dbReference type="EMBL" id="BAABME010018839">
    <property type="protein sequence ID" value="GAA0155194.1"/>
    <property type="molecule type" value="Genomic_DNA"/>
</dbReference>
<comment type="function">
    <text evidence="10">DNA-binding protein that specifically binds heat shock promoter elements (HSE) and activates transcription.</text>
</comment>
<evidence type="ECO:0000256" key="13">
    <source>
        <dbReference type="SAM" id="Coils"/>
    </source>
</evidence>
<dbReference type="Gene3D" id="1.10.10.10">
    <property type="entry name" value="Winged helix-like DNA-binding domain superfamily/Winged helix DNA-binding domain"/>
    <property type="match status" value="1"/>
</dbReference>
<accession>A0AAV3PTT9</accession>
<dbReference type="GO" id="GO:0034605">
    <property type="term" value="P:cellular response to heat"/>
    <property type="evidence" value="ECO:0007669"/>
    <property type="project" value="TreeGrafter"/>
</dbReference>
<evidence type="ECO:0000256" key="12">
    <source>
        <dbReference type="RuleBase" id="RU004020"/>
    </source>
</evidence>
<keyword evidence="5" id="KW-0346">Stress response</keyword>
<dbReference type="AlphaFoldDB" id="A0AAV3PTT9"/>
<evidence type="ECO:0000256" key="14">
    <source>
        <dbReference type="SAM" id="MobiDB-lite"/>
    </source>
</evidence>
<comment type="caution">
    <text evidence="16">The sequence shown here is derived from an EMBL/GenBank/DDBJ whole genome shotgun (WGS) entry which is preliminary data.</text>
</comment>
<dbReference type="PANTHER" id="PTHR10015">
    <property type="entry name" value="HEAT SHOCK TRANSCRIPTION FACTOR"/>
    <property type="match status" value="1"/>
</dbReference>
<evidence type="ECO:0000256" key="7">
    <source>
        <dbReference type="ARBA" id="ARBA00023159"/>
    </source>
</evidence>
<dbReference type="SUPFAM" id="SSF46785">
    <property type="entry name" value="Winged helix' DNA-binding domain"/>
    <property type="match status" value="1"/>
</dbReference>
<evidence type="ECO:0000256" key="6">
    <source>
        <dbReference type="ARBA" id="ARBA00023125"/>
    </source>
</evidence>
<keyword evidence="6" id="KW-0238">DNA-binding</keyword>
<evidence type="ECO:0000256" key="9">
    <source>
        <dbReference type="ARBA" id="ARBA00023242"/>
    </source>
</evidence>
<evidence type="ECO:0000259" key="15">
    <source>
        <dbReference type="PROSITE" id="PS00434"/>
    </source>
</evidence>
<dbReference type="Pfam" id="PF00447">
    <property type="entry name" value="HSF_DNA-bind"/>
    <property type="match status" value="1"/>
</dbReference>
<evidence type="ECO:0000313" key="17">
    <source>
        <dbReference type="Proteomes" id="UP001454036"/>
    </source>
</evidence>
<keyword evidence="17" id="KW-1185">Reference proteome</keyword>
<dbReference type="InterPro" id="IPR036388">
    <property type="entry name" value="WH-like_DNA-bd_sf"/>
</dbReference>
<keyword evidence="13" id="KW-0175">Coiled coil</keyword>
<dbReference type="Proteomes" id="UP001454036">
    <property type="component" value="Unassembled WGS sequence"/>
</dbReference>
<gene>
    <name evidence="16" type="ORF">LIER_38041</name>
</gene>
<feature type="compositionally biased region" description="Polar residues" evidence="14">
    <location>
        <begin position="280"/>
        <end position="303"/>
    </location>
</feature>
<dbReference type="PANTHER" id="PTHR10015:SF448">
    <property type="entry name" value="HEAT STRESS TRANSCRIPTION FACTOR A-7A-LIKE"/>
    <property type="match status" value="1"/>
</dbReference>
<protein>
    <recommendedName>
        <fullName evidence="11">Heat stress transcription factor</fullName>
    </recommendedName>
</protein>
<keyword evidence="7" id="KW-0010">Activator</keyword>
<name>A0AAV3PTT9_LITER</name>
<keyword evidence="8" id="KW-0804">Transcription</keyword>
<organism evidence="16 17">
    <name type="scientific">Lithospermum erythrorhizon</name>
    <name type="common">Purple gromwell</name>
    <name type="synonym">Lithospermum officinale var. erythrorhizon</name>
    <dbReference type="NCBI Taxonomy" id="34254"/>
    <lineage>
        <taxon>Eukaryota</taxon>
        <taxon>Viridiplantae</taxon>
        <taxon>Streptophyta</taxon>
        <taxon>Embryophyta</taxon>
        <taxon>Tracheophyta</taxon>
        <taxon>Spermatophyta</taxon>
        <taxon>Magnoliopsida</taxon>
        <taxon>eudicotyledons</taxon>
        <taxon>Gunneridae</taxon>
        <taxon>Pentapetalae</taxon>
        <taxon>asterids</taxon>
        <taxon>lamiids</taxon>
        <taxon>Boraginales</taxon>
        <taxon>Boraginaceae</taxon>
        <taxon>Boraginoideae</taxon>
        <taxon>Lithospermeae</taxon>
        <taxon>Lithospermum</taxon>
    </lineage>
</organism>
<dbReference type="PROSITE" id="PS00434">
    <property type="entry name" value="HSF_DOMAIN"/>
    <property type="match status" value="1"/>
</dbReference>
<evidence type="ECO:0000313" key="16">
    <source>
        <dbReference type="EMBL" id="GAA0155194.1"/>
    </source>
</evidence>
<evidence type="ECO:0000256" key="3">
    <source>
        <dbReference type="ARBA" id="ARBA00022553"/>
    </source>
</evidence>
<dbReference type="FunFam" id="1.10.10.10:FF:000057">
    <property type="entry name" value="Heat shock transcription factor 1"/>
    <property type="match status" value="1"/>
</dbReference>
<dbReference type="GO" id="GO:0006357">
    <property type="term" value="P:regulation of transcription by RNA polymerase II"/>
    <property type="evidence" value="ECO:0007669"/>
    <property type="project" value="TreeGrafter"/>
</dbReference>
<keyword evidence="3" id="KW-0597">Phosphoprotein</keyword>
<evidence type="ECO:0000256" key="8">
    <source>
        <dbReference type="ARBA" id="ARBA00023163"/>
    </source>
</evidence>
<evidence type="ECO:0000256" key="5">
    <source>
        <dbReference type="ARBA" id="ARBA00023016"/>
    </source>
</evidence>
<feature type="coiled-coil region" evidence="13">
    <location>
        <begin position="170"/>
        <end position="197"/>
    </location>
</feature>
<feature type="domain" description="HSF-type DNA-binding" evidence="15">
    <location>
        <begin position="95"/>
        <end position="119"/>
    </location>
</feature>
<dbReference type="PRINTS" id="PR00056">
    <property type="entry name" value="HSFDOMAIN"/>
</dbReference>
<evidence type="ECO:0000256" key="2">
    <source>
        <dbReference type="ARBA" id="ARBA00006403"/>
    </source>
</evidence>
<dbReference type="InterPro" id="IPR036390">
    <property type="entry name" value="WH_DNA-bd_sf"/>
</dbReference>
<keyword evidence="4" id="KW-0805">Transcription regulation</keyword>
<dbReference type="GO" id="GO:0005634">
    <property type="term" value="C:nucleus"/>
    <property type="evidence" value="ECO:0007669"/>
    <property type="project" value="UniProtKB-SubCell"/>
</dbReference>
<comment type="similarity">
    <text evidence="2 12">Belongs to the HSF family.</text>
</comment>
<keyword evidence="9" id="KW-0539">Nucleus</keyword>
<evidence type="ECO:0000256" key="11">
    <source>
        <dbReference type="ARBA" id="ARBA00081483"/>
    </source>
</evidence>
<reference evidence="16 17" key="1">
    <citation type="submission" date="2024-01" db="EMBL/GenBank/DDBJ databases">
        <title>The complete chloroplast genome sequence of Lithospermum erythrorhizon: insights into the phylogenetic relationship among Boraginaceae species and the maternal lineages of purple gromwells.</title>
        <authorList>
            <person name="Okada T."/>
            <person name="Watanabe K."/>
        </authorList>
    </citation>
    <scope>NUCLEOTIDE SEQUENCE [LARGE SCALE GENOMIC DNA]</scope>
</reference>
<comment type="subcellular location">
    <subcellularLocation>
        <location evidence="1">Nucleus</location>
    </subcellularLocation>
</comment>
<dbReference type="InterPro" id="IPR000232">
    <property type="entry name" value="HSF_DNA-bd"/>
</dbReference>
<feature type="region of interest" description="Disordered" evidence="14">
    <location>
        <begin position="243"/>
        <end position="306"/>
    </location>
</feature>
<evidence type="ECO:0000256" key="4">
    <source>
        <dbReference type="ARBA" id="ARBA00023015"/>
    </source>
</evidence>